<gene>
    <name evidence="2" type="ORF">QQX03_04125</name>
</gene>
<dbReference type="AlphaFoldDB" id="A0A9Y2B978"/>
<accession>A0A9Y2B978</accession>
<dbReference type="Proteomes" id="UP001231445">
    <property type="component" value="Chromosome"/>
</dbReference>
<dbReference type="EMBL" id="CP127221">
    <property type="protein sequence ID" value="WIW96301.1"/>
    <property type="molecule type" value="Genomic_DNA"/>
</dbReference>
<dbReference type="RefSeq" id="WP_285976608.1">
    <property type="nucleotide sequence ID" value="NZ_CP127221.1"/>
</dbReference>
<evidence type="ECO:0000256" key="1">
    <source>
        <dbReference type="SAM" id="Phobius"/>
    </source>
</evidence>
<dbReference type="KEGG" id="arue:QQX03_04125"/>
<evidence type="ECO:0000313" key="3">
    <source>
        <dbReference type="Proteomes" id="UP001231445"/>
    </source>
</evidence>
<keyword evidence="1" id="KW-1133">Transmembrane helix</keyword>
<protein>
    <submittedName>
        <fullName evidence="2">DMT family transporter</fullName>
    </submittedName>
</protein>
<feature type="transmembrane region" description="Helical" evidence="1">
    <location>
        <begin position="21"/>
        <end position="41"/>
    </location>
</feature>
<dbReference type="Pfam" id="PF04657">
    <property type="entry name" value="DMT_YdcZ"/>
    <property type="match status" value="1"/>
</dbReference>
<proteinExistence type="predicted"/>
<evidence type="ECO:0000313" key="2">
    <source>
        <dbReference type="EMBL" id="WIW96301.1"/>
    </source>
</evidence>
<dbReference type="InterPro" id="IPR006750">
    <property type="entry name" value="YdcZ"/>
</dbReference>
<keyword evidence="1" id="KW-0812">Transmembrane</keyword>
<name>A0A9Y2B978_9SPHN</name>
<organism evidence="2 3">
    <name type="scientific">Altererythrobacter rubellus</name>
    <dbReference type="NCBI Taxonomy" id="2173831"/>
    <lineage>
        <taxon>Bacteria</taxon>
        <taxon>Pseudomonadati</taxon>
        <taxon>Pseudomonadota</taxon>
        <taxon>Alphaproteobacteria</taxon>
        <taxon>Sphingomonadales</taxon>
        <taxon>Erythrobacteraceae</taxon>
        <taxon>Altererythrobacter</taxon>
    </lineage>
</organism>
<keyword evidence="1" id="KW-0472">Membrane</keyword>
<reference evidence="2 3" key="1">
    <citation type="submission" date="2023-06" db="EMBL/GenBank/DDBJ databases">
        <title>Altererythrobacter rubellus NBRC 112769 genome.</title>
        <authorList>
            <person name="Zhang K."/>
        </authorList>
    </citation>
    <scope>NUCLEOTIDE SEQUENCE [LARGE SCALE GENOMIC DNA]</scope>
    <source>
        <strain evidence="2 3">NBRC 112769</strain>
    </source>
</reference>
<keyword evidence="3" id="KW-1185">Reference proteome</keyword>
<feature type="transmembrane region" description="Helical" evidence="1">
    <location>
        <begin position="47"/>
        <end position="66"/>
    </location>
</feature>
<sequence length="69" mass="7491">MIAFYAISITFIGPRFGMGNAIFFVLLGQIISAVIIDHFGLMGVPVARIDLIGIAGITLMVVWVLLARR</sequence>